<dbReference type="RefSeq" id="WP_189385264.1">
    <property type="nucleotide sequence ID" value="NZ_BAABFY010000017.1"/>
</dbReference>
<dbReference type="EMBL" id="BMYS01000013">
    <property type="protein sequence ID" value="GGW89085.1"/>
    <property type="molecule type" value="Genomic_DNA"/>
</dbReference>
<keyword evidence="1" id="KW-1133">Transmembrane helix</keyword>
<dbReference type="Proteomes" id="UP000608345">
    <property type="component" value="Unassembled WGS sequence"/>
</dbReference>
<evidence type="ECO:0000256" key="1">
    <source>
        <dbReference type="SAM" id="Phobius"/>
    </source>
</evidence>
<keyword evidence="1" id="KW-0812">Transmembrane</keyword>
<keyword evidence="1" id="KW-0472">Membrane</keyword>
<reference evidence="2" key="2">
    <citation type="submission" date="2020-09" db="EMBL/GenBank/DDBJ databases">
        <authorList>
            <person name="Sun Q."/>
            <person name="Kim S."/>
        </authorList>
    </citation>
    <scope>NUCLEOTIDE SEQUENCE</scope>
    <source>
        <strain evidence="2">KCTC 23732</strain>
    </source>
</reference>
<keyword evidence="3" id="KW-1185">Reference proteome</keyword>
<evidence type="ECO:0000313" key="3">
    <source>
        <dbReference type="Proteomes" id="UP000608345"/>
    </source>
</evidence>
<feature type="transmembrane region" description="Helical" evidence="1">
    <location>
        <begin position="78"/>
        <end position="95"/>
    </location>
</feature>
<comment type="caution">
    <text evidence="2">The sequence shown here is derived from an EMBL/GenBank/DDBJ whole genome shotgun (WGS) entry which is preliminary data.</text>
</comment>
<feature type="transmembrane region" description="Helical" evidence="1">
    <location>
        <begin position="20"/>
        <end position="45"/>
    </location>
</feature>
<dbReference type="AlphaFoldDB" id="A0A918JNX7"/>
<proteinExistence type="predicted"/>
<sequence length="187" mass="21207">MKQKKPAAYKNDTAVLSKTLLTLAMPQLVLRGTVIAFSVLVWIFLAREIIDFGKKQDYAGLEAFSDQLVTYLNSINNYIWWGLVLLGSLVLYLILSSWLSGSIRRAGENCPPPQKINPLINNLSPEGKEVLAWAWSDRTEPIKFITLKETLSELRSGRVYKLAQVKEQQTLLQHNFIPELSQNEKTS</sequence>
<organism evidence="2 3">
    <name type="scientific">Advenella faeciporci</name>
    <dbReference type="NCBI Taxonomy" id="797535"/>
    <lineage>
        <taxon>Bacteria</taxon>
        <taxon>Pseudomonadati</taxon>
        <taxon>Pseudomonadota</taxon>
        <taxon>Betaproteobacteria</taxon>
        <taxon>Burkholderiales</taxon>
        <taxon>Alcaligenaceae</taxon>
    </lineage>
</organism>
<gene>
    <name evidence="2" type="ORF">GCM10011450_19160</name>
</gene>
<reference evidence="2" key="1">
    <citation type="journal article" date="2014" name="Int. J. Syst. Evol. Microbiol.">
        <title>Complete genome sequence of Corynebacterium casei LMG S-19264T (=DSM 44701T), isolated from a smear-ripened cheese.</title>
        <authorList>
            <consortium name="US DOE Joint Genome Institute (JGI-PGF)"/>
            <person name="Walter F."/>
            <person name="Albersmeier A."/>
            <person name="Kalinowski J."/>
            <person name="Ruckert C."/>
        </authorList>
    </citation>
    <scope>NUCLEOTIDE SEQUENCE</scope>
    <source>
        <strain evidence="2">KCTC 23732</strain>
    </source>
</reference>
<protein>
    <submittedName>
        <fullName evidence="2">Uncharacterized protein</fullName>
    </submittedName>
</protein>
<evidence type="ECO:0000313" key="2">
    <source>
        <dbReference type="EMBL" id="GGW89085.1"/>
    </source>
</evidence>
<name>A0A918JNX7_9BURK</name>
<accession>A0A918JNX7</accession>